<feature type="active site" description="Nucleophile" evidence="8">
    <location>
        <position position="303"/>
    </location>
</feature>
<evidence type="ECO:0000256" key="3">
    <source>
        <dbReference type="ARBA" id="ARBA00023002"/>
    </source>
</evidence>
<dbReference type="OrthoDB" id="4174719at2"/>
<comment type="caution">
    <text evidence="8">Lacks conserved residue(s) required for the propagation of feature annotation.</text>
</comment>
<feature type="active site" evidence="9">
    <location>
        <position position="26"/>
    </location>
</feature>
<dbReference type="EMBL" id="JXBB01000002">
    <property type="protein sequence ID" value="OAR05316.1"/>
    <property type="molecule type" value="Genomic_DNA"/>
</dbReference>
<keyword evidence="3 8" id="KW-0560">Oxidoreductase</keyword>
<dbReference type="InterPro" id="IPR011057">
    <property type="entry name" value="Mss4-like_sf"/>
</dbReference>
<dbReference type="SUPFAM" id="SSF55068">
    <property type="entry name" value="Peptide methionine sulfoxide reductase"/>
    <property type="match status" value="1"/>
</dbReference>
<dbReference type="GO" id="GO:0008113">
    <property type="term" value="F:peptide-methionine (S)-S-oxide reductase activity"/>
    <property type="evidence" value="ECO:0007669"/>
    <property type="project" value="UniProtKB-UniRule"/>
</dbReference>
<proteinExistence type="inferred from homology"/>
<dbReference type="HAMAP" id="MF_01401">
    <property type="entry name" value="MsrA"/>
    <property type="match status" value="1"/>
</dbReference>
<evidence type="ECO:0000313" key="12">
    <source>
        <dbReference type="Proteomes" id="UP000243024"/>
    </source>
</evidence>
<evidence type="ECO:0000256" key="5">
    <source>
        <dbReference type="ARBA" id="ARBA00047806"/>
    </source>
</evidence>
<comment type="similarity">
    <text evidence="2 8">Belongs to the MsrB Met sulfoxide reductase family.</text>
</comment>
<organism evidence="11 12">
    <name type="scientific">Hydrogenibacillus schlegelii</name>
    <name type="common">Bacillus schlegelii</name>
    <dbReference type="NCBI Taxonomy" id="1484"/>
    <lineage>
        <taxon>Bacteria</taxon>
        <taxon>Bacillati</taxon>
        <taxon>Bacillota</taxon>
        <taxon>Bacilli</taxon>
        <taxon>Bacillales</taxon>
        <taxon>Bacillales Family X. Incertae Sedis</taxon>
        <taxon>Hydrogenibacillus</taxon>
    </lineage>
</organism>
<accession>A0A179IRJ3</accession>
<dbReference type="Gene3D" id="2.170.150.20">
    <property type="entry name" value="Peptide methionine sulfoxide reductase"/>
    <property type="match status" value="1"/>
</dbReference>
<dbReference type="InterPro" id="IPR002579">
    <property type="entry name" value="Met_Sox_Rdtase_MsrB_dom"/>
</dbReference>
<reference evidence="11 12" key="1">
    <citation type="submission" date="2015-09" db="EMBL/GenBank/DDBJ databases">
        <title>Draft genome sequence of Hydrogenibacillus schlegelii DSM 2000.</title>
        <authorList>
            <person name="Hemp J."/>
        </authorList>
    </citation>
    <scope>NUCLEOTIDE SEQUENCE [LARGE SCALE GENOMIC DNA]</scope>
    <source>
        <strain evidence="11 12">MA 48</strain>
    </source>
</reference>
<dbReference type="HAMAP" id="MF_01400">
    <property type="entry name" value="MsrB"/>
    <property type="match status" value="1"/>
</dbReference>
<dbReference type="FunFam" id="2.170.150.20:FF:000003">
    <property type="entry name" value="Peptide methionine sulfoxide reductase MsrB"/>
    <property type="match status" value="1"/>
</dbReference>
<dbReference type="PROSITE" id="PS51257">
    <property type="entry name" value="PROKAR_LIPOPROTEIN"/>
    <property type="match status" value="1"/>
</dbReference>
<dbReference type="PANTHER" id="PTHR43774:SF1">
    <property type="entry name" value="PEPTIDE METHIONINE SULFOXIDE REDUCTASE MSRA 2"/>
    <property type="match status" value="1"/>
</dbReference>
<name>A0A179IRJ3_HYDSH</name>
<dbReference type="NCBIfam" id="TIGR00357">
    <property type="entry name" value="peptide-methionine (R)-S-oxide reductase MsrB"/>
    <property type="match status" value="1"/>
</dbReference>
<dbReference type="Proteomes" id="UP000243024">
    <property type="component" value="Unassembled WGS sequence"/>
</dbReference>
<comment type="catalytic activity">
    <reaction evidence="7 9">
        <text>[thioredoxin]-disulfide + L-methionine + H2O = L-methionine (S)-S-oxide + [thioredoxin]-dithiol</text>
        <dbReference type="Rhea" id="RHEA:19993"/>
        <dbReference type="Rhea" id="RHEA-COMP:10698"/>
        <dbReference type="Rhea" id="RHEA-COMP:10700"/>
        <dbReference type="ChEBI" id="CHEBI:15377"/>
        <dbReference type="ChEBI" id="CHEBI:29950"/>
        <dbReference type="ChEBI" id="CHEBI:50058"/>
        <dbReference type="ChEBI" id="CHEBI:57844"/>
        <dbReference type="ChEBI" id="CHEBI:58772"/>
        <dbReference type="EC" id="1.8.4.11"/>
    </reaction>
</comment>
<comment type="caution">
    <text evidence="11">The sequence shown here is derived from an EMBL/GenBank/DDBJ whole genome shotgun (WGS) entry which is preliminary data.</text>
</comment>
<evidence type="ECO:0000256" key="4">
    <source>
        <dbReference type="ARBA" id="ARBA00023268"/>
    </source>
</evidence>
<gene>
    <name evidence="8" type="primary">msrB</name>
    <name evidence="9" type="synonym">msrA</name>
    <name evidence="11" type="ORF">SA87_08085</name>
</gene>
<evidence type="ECO:0000259" key="10">
    <source>
        <dbReference type="PROSITE" id="PS51790"/>
    </source>
</evidence>
<dbReference type="InterPro" id="IPR036509">
    <property type="entry name" value="Met_Sox_Rdtase_MsrA_sf"/>
</dbReference>
<evidence type="ECO:0000256" key="7">
    <source>
        <dbReference type="ARBA" id="ARBA00048782"/>
    </source>
</evidence>
<evidence type="ECO:0000256" key="9">
    <source>
        <dbReference type="HAMAP-Rule" id="MF_01401"/>
    </source>
</evidence>
<dbReference type="SUPFAM" id="SSF51316">
    <property type="entry name" value="Mss4-like"/>
    <property type="match status" value="1"/>
</dbReference>
<keyword evidence="4" id="KW-0511">Multifunctional enzyme</keyword>
<evidence type="ECO:0000256" key="6">
    <source>
        <dbReference type="ARBA" id="ARBA00048488"/>
    </source>
</evidence>
<comment type="similarity">
    <text evidence="1 9">Belongs to the MsrA Met sulfoxide reductase family.</text>
</comment>
<dbReference type="NCBIfam" id="TIGR00401">
    <property type="entry name" value="msrA"/>
    <property type="match status" value="1"/>
</dbReference>
<dbReference type="Pfam" id="PF01625">
    <property type="entry name" value="PMSR"/>
    <property type="match status" value="1"/>
</dbReference>
<dbReference type="InterPro" id="IPR002569">
    <property type="entry name" value="Met_Sox_Rdtase_MsrA_dom"/>
</dbReference>
<dbReference type="Gene3D" id="3.30.1060.10">
    <property type="entry name" value="Peptide methionine sulphoxide reductase MsrA"/>
    <property type="match status" value="1"/>
</dbReference>
<dbReference type="GO" id="GO:0033743">
    <property type="term" value="F:peptide-methionine (R)-S-oxide reductase activity"/>
    <property type="evidence" value="ECO:0007669"/>
    <property type="project" value="UniProtKB-UniRule"/>
</dbReference>
<comment type="function">
    <text evidence="9">Has an important function as a repair enzyme for proteins that have been inactivated by oxidation. Catalyzes the reversible oxidation-reduction of methionine sulfoxide in proteins to methionine.</text>
</comment>
<comment type="catalytic activity">
    <reaction evidence="5 9">
        <text>L-methionyl-[protein] + [thioredoxin]-disulfide + H2O = L-methionyl-(S)-S-oxide-[protein] + [thioredoxin]-dithiol</text>
        <dbReference type="Rhea" id="RHEA:14217"/>
        <dbReference type="Rhea" id="RHEA-COMP:10698"/>
        <dbReference type="Rhea" id="RHEA-COMP:10700"/>
        <dbReference type="Rhea" id="RHEA-COMP:12313"/>
        <dbReference type="Rhea" id="RHEA-COMP:12315"/>
        <dbReference type="ChEBI" id="CHEBI:15377"/>
        <dbReference type="ChEBI" id="CHEBI:16044"/>
        <dbReference type="ChEBI" id="CHEBI:29950"/>
        <dbReference type="ChEBI" id="CHEBI:44120"/>
        <dbReference type="ChEBI" id="CHEBI:50058"/>
        <dbReference type="EC" id="1.8.4.11"/>
    </reaction>
</comment>
<protein>
    <recommendedName>
        <fullName evidence="8 9">Multifunctional fusion protein</fullName>
    </recommendedName>
    <domain>
        <recommendedName>
            <fullName evidence="9">Peptide methionine sulfoxide reductase MsrA</fullName>
            <shortName evidence="9">Protein-methionine-S-oxide reductase</shortName>
            <ecNumber evidence="9">1.8.4.11</ecNumber>
        </recommendedName>
        <alternativeName>
            <fullName evidence="9">Peptide-methionine (S)-S-oxide reductase</fullName>
            <shortName evidence="9">Peptide Met(O) reductase</shortName>
        </alternativeName>
    </domain>
    <domain>
        <recommendedName>
            <fullName evidence="8">Peptide methionine sulfoxide reductase MsrB</fullName>
            <ecNumber evidence="8">1.8.4.12</ecNumber>
        </recommendedName>
        <alternativeName>
            <fullName evidence="8">Peptide-methionine (R)-S-oxide reductase</fullName>
        </alternativeName>
    </domain>
</protein>
<dbReference type="EC" id="1.8.4.12" evidence="8"/>
<dbReference type="AlphaFoldDB" id="A0A179IRJ3"/>
<comment type="catalytic activity">
    <reaction evidence="6 8">
        <text>L-methionyl-[protein] + [thioredoxin]-disulfide + H2O = L-methionyl-(R)-S-oxide-[protein] + [thioredoxin]-dithiol</text>
        <dbReference type="Rhea" id="RHEA:24164"/>
        <dbReference type="Rhea" id="RHEA-COMP:10698"/>
        <dbReference type="Rhea" id="RHEA-COMP:10700"/>
        <dbReference type="Rhea" id="RHEA-COMP:12313"/>
        <dbReference type="Rhea" id="RHEA-COMP:12314"/>
        <dbReference type="ChEBI" id="CHEBI:15377"/>
        <dbReference type="ChEBI" id="CHEBI:16044"/>
        <dbReference type="ChEBI" id="CHEBI:29950"/>
        <dbReference type="ChEBI" id="CHEBI:45764"/>
        <dbReference type="ChEBI" id="CHEBI:50058"/>
        <dbReference type="EC" id="1.8.4.12"/>
    </reaction>
</comment>
<evidence type="ECO:0000256" key="8">
    <source>
        <dbReference type="HAMAP-Rule" id="MF_01400"/>
    </source>
</evidence>
<evidence type="ECO:0000256" key="2">
    <source>
        <dbReference type="ARBA" id="ARBA00007174"/>
    </source>
</evidence>
<dbReference type="Pfam" id="PF01641">
    <property type="entry name" value="SelR"/>
    <property type="match status" value="1"/>
</dbReference>
<feature type="domain" description="MsrB" evidence="10">
    <location>
        <begin position="191"/>
        <end position="314"/>
    </location>
</feature>
<dbReference type="GO" id="GO:0033744">
    <property type="term" value="F:L-methionine:thioredoxin-disulfide S-oxidoreductase activity"/>
    <property type="evidence" value="ECO:0007669"/>
    <property type="project" value="RHEA"/>
</dbReference>
<dbReference type="EC" id="1.8.4.11" evidence="9"/>
<evidence type="ECO:0000256" key="1">
    <source>
        <dbReference type="ARBA" id="ARBA00005591"/>
    </source>
</evidence>
<evidence type="ECO:0000313" key="11">
    <source>
        <dbReference type="EMBL" id="OAR05316.1"/>
    </source>
</evidence>
<dbReference type="PANTHER" id="PTHR43774">
    <property type="entry name" value="PEPTIDE METHIONINE SULFOXIDE REDUCTASE"/>
    <property type="match status" value="1"/>
</dbReference>
<keyword evidence="12" id="KW-1185">Reference proteome</keyword>
<sequence>MRTKPIGKNSAGEVATLALATFAGGCFWCLVHPFDELPGVERVVSGYTGGHVPHPTYEQVSSGTTGHVEAVRITYDPDRIAYRTLLERFFRLIDPTDDGGQFADRGPQYRTAVFYHDAEQKKAAEAYIRELEASGRFRRPIVTRVLPAGPFYPAEAEHQDFYKKAPLHYLLYRAGSGRDDFIRAAWKAPEREALKGRLSPLQYAVTQEEATEPPFQNPYWNNRREGIYVDVVSGEPLFSTKDQYDAGCGWPSFTRPLEPANVIELVDTSHGMLRIEVRSFRGHSHLGHVFDDGPPASGGRRYCINSAALRFIPKEDLEKEGYGRYKALFEES</sequence>
<dbReference type="STRING" id="1484.SA87_08085"/>
<dbReference type="PROSITE" id="PS51790">
    <property type="entry name" value="MSRB"/>
    <property type="match status" value="1"/>
</dbReference>